<dbReference type="AlphaFoldDB" id="A0A914RC49"/>
<name>A0A914RC49_PAREQ</name>
<sequence length="253" mass="29564">MTFDQQYGLLTQNLLVMNRENTKTICELKRNWKFNAVQKSIKIVGGITSVELGEILMVRLLPADPRSLYHRAINLDPQINQLETLIKQQPNELFIWPLSTIIRFPTFRSCDHMLIFESSLIGAIEFLSDGACERDLCINYVSMMAQRGRSAWMTSIVPADPSHWRWKLQRMAVSVCSQYDGGWCAYWFGRFYLWLLGGRVNPNLGPKPSFYMYVLDMKNWRISKRFFKITSFPPPFVPEPLSVQAFYRKSWKV</sequence>
<evidence type="ECO:0000313" key="1">
    <source>
        <dbReference type="Proteomes" id="UP000887564"/>
    </source>
</evidence>
<evidence type="ECO:0000313" key="2">
    <source>
        <dbReference type="WBParaSite" id="PEQ_0000425601-mRNA-1"/>
    </source>
</evidence>
<keyword evidence="1" id="KW-1185">Reference proteome</keyword>
<dbReference type="WBParaSite" id="PEQ_0000425601-mRNA-1">
    <property type="protein sequence ID" value="PEQ_0000425601-mRNA-1"/>
    <property type="gene ID" value="PEQ_0000425601"/>
</dbReference>
<accession>A0A914RC49</accession>
<proteinExistence type="predicted"/>
<dbReference type="Proteomes" id="UP000887564">
    <property type="component" value="Unplaced"/>
</dbReference>
<reference evidence="2" key="1">
    <citation type="submission" date="2022-11" db="UniProtKB">
        <authorList>
            <consortium name="WormBaseParasite"/>
        </authorList>
    </citation>
    <scope>IDENTIFICATION</scope>
</reference>
<organism evidence="1 2">
    <name type="scientific">Parascaris equorum</name>
    <name type="common">Equine roundworm</name>
    <dbReference type="NCBI Taxonomy" id="6256"/>
    <lineage>
        <taxon>Eukaryota</taxon>
        <taxon>Metazoa</taxon>
        <taxon>Ecdysozoa</taxon>
        <taxon>Nematoda</taxon>
        <taxon>Chromadorea</taxon>
        <taxon>Rhabditida</taxon>
        <taxon>Spirurina</taxon>
        <taxon>Ascaridomorpha</taxon>
        <taxon>Ascaridoidea</taxon>
        <taxon>Ascarididae</taxon>
        <taxon>Parascaris</taxon>
    </lineage>
</organism>
<protein>
    <submittedName>
        <fullName evidence="2">Uncharacterized protein</fullName>
    </submittedName>
</protein>